<accession>A0A409WYI6</accession>
<name>A0A409WYI6_9AGAR</name>
<dbReference type="InParanoid" id="A0A409WYI6"/>
<dbReference type="Proteomes" id="UP000284842">
    <property type="component" value="Unassembled WGS sequence"/>
</dbReference>
<dbReference type="Gene3D" id="3.80.10.10">
    <property type="entry name" value="Ribonuclease Inhibitor"/>
    <property type="match status" value="2"/>
</dbReference>
<dbReference type="GO" id="GO:0031146">
    <property type="term" value="P:SCF-dependent proteasomal ubiquitin-dependent protein catabolic process"/>
    <property type="evidence" value="ECO:0007669"/>
    <property type="project" value="TreeGrafter"/>
</dbReference>
<gene>
    <name evidence="1" type="ORF">CVT24_004853</name>
</gene>
<protein>
    <recommendedName>
        <fullName evidence="3">F-box domain-containing protein</fullName>
    </recommendedName>
</protein>
<keyword evidence="2" id="KW-1185">Reference proteome</keyword>
<reference evidence="1 2" key="1">
    <citation type="journal article" date="2018" name="Evol. Lett.">
        <title>Horizontal gene cluster transfer increased hallucinogenic mushroom diversity.</title>
        <authorList>
            <person name="Reynolds H.T."/>
            <person name="Vijayakumar V."/>
            <person name="Gluck-Thaler E."/>
            <person name="Korotkin H.B."/>
            <person name="Matheny P.B."/>
            <person name="Slot J.C."/>
        </authorList>
    </citation>
    <scope>NUCLEOTIDE SEQUENCE [LARGE SCALE GENOMIC DNA]</scope>
    <source>
        <strain evidence="1 2">2629</strain>
    </source>
</reference>
<evidence type="ECO:0000313" key="1">
    <source>
        <dbReference type="EMBL" id="PPQ83583.1"/>
    </source>
</evidence>
<evidence type="ECO:0008006" key="3">
    <source>
        <dbReference type="Google" id="ProtNLM"/>
    </source>
</evidence>
<dbReference type="PANTHER" id="PTHR13318">
    <property type="entry name" value="PARTNER OF PAIRED, ISOFORM B-RELATED"/>
    <property type="match status" value="1"/>
</dbReference>
<dbReference type="InterPro" id="IPR032675">
    <property type="entry name" value="LRR_dom_sf"/>
</dbReference>
<dbReference type="AlphaFoldDB" id="A0A409WYI6"/>
<organism evidence="1 2">
    <name type="scientific">Panaeolus cyanescens</name>
    <dbReference type="NCBI Taxonomy" id="181874"/>
    <lineage>
        <taxon>Eukaryota</taxon>
        <taxon>Fungi</taxon>
        <taxon>Dikarya</taxon>
        <taxon>Basidiomycota</taxon>
        <taxon>Agaricomycotina</taxon>
        <taxon>Agaricomycetes</taxon>
        <taxon>Agaricomycetidae</taxon>
        <taxon>Agaricales</taxon>
        <taxon>Agaricineae</taxon>
        <taxon>Galeropsidaceae</taxon>
        <taxon>Panaeolus</taxon>
    </lineage>
</organism>
<evidence type="ECO:0000313" key="2">
    <source>
        <dbReference type="Proteomes" id="UP000284842"/>
    </source>
</evidence>
<dbReference type="EMBL" id="NHTK01005014">
    <property type="protein sequence ID" value="PPQ83583.1"/>
    <property type="molecule type" value="Genomic_DNA"/>
</dbReference>
<dbReference type="GO" id="GO:0019005">
    <property type="term" value="C:SCF ubiquitin ligase complex"/>
    <property type="evidence" value="ECO:0007669"/>
    <property type="project" value="TreeGrafter"/>
</dbReference>
<comment type="caution">
    <text evidence="1">The sequence shown here is derived from an EMBL/GenBank/DDBJ whole genome shotgun (WGS) entry which is preliminary data.</text>
</comment>
<proteinExistence type="predicted"/>
<dbReference type="SUPFAM" id="SSF52058">
    <property type="entry name" value="L domain-like"/>
    <property type="match status" value="2"/>
</dbReference>
<sequence>MFNTVHIYMYKDLNRTQKLAAAINNNPTLATYIRELDFYDRGQRDRCQPIGADQDGSLDPFLNLPNLQHLKVNGRGGKTYGVAPSGMEASLFSFQRVLDQYMTSSTLTTLSLHSISRLPILDIMRCPNLENLTLNSHDLKSWNNPAPSDVLTRGFKLKTILNTSTHDVTISLLAYCPNLESIHFAKMGGPPEPRQERFPINATPLKTFNNVTFIESWGPVDWPYFCRLASWAGVKAFPALRRLRLRLFHAVDITPTLHLFEHINPLEELHVEGKSYLDPTPLSLQVKQCFALSANTLKTVSIHEVLDFAELKGELSRASLPPPTMSEVDLATSMSTNDPEGPVFPFEIFEIIIRIIASPIARHTNRRFSNSDIASLSLVSKSFAEICQPLLFKCIQIFGFLDMTAMSSTLNFGQLKQLVDAIKTNPTLASYICCLQYYEPHILVDGPISFVKDGSLIPLLHLPSLQHLKVDGYIDRSYEHPYTGMELFSFRSLLDQYLVSSTLTSLVIRRISELPILDILSCPNLEFLRLLDCDVRSWDHPAPSKVIAKGFKLKVVDTYTTRLRNAALPLLAYCPQLERLQFAAFGDFPLEMPEAFPIDTPPLTSFKNVTFIKSRGAVDWSYFCRLADSASVKAFPALKHLHVEVFTLEEITHGPNLIFGHMQSLEELRVEVRDYLDPTSLNLEQCFSVSAQTIKSITIKWRLILDSGHYQSLLETLRISLQEMSHNNVLRRLNLEWELTNIRDQTVLMDFEQWNDLDYILTADNGAAFPRLVDVRISLEFNMRNGAVDEEQDLESLFELSMNRLLNSQDICTSFQVSGY</sequence>